<comment type="subunit">
    <text evidence="6">Monomer.</text>
</comment>
<dbReference type="Gene3D" id="3.30.160.40">
    <property type="entry name" value="Porphobilinogen deaminase, C-terminal domain"/>
    <property type="match status" value="1"/>
</dbReference>
<protein>
    <recommendedName>
        <fullName evidence="6">Porphobilinogen deaminase</fullName>
        <shortName evidence="6">PBG</shortName>
        <ecNumber evidence="6">2.5.1.61</ecNumber>
    </recommendedName>
    <alternativeName>
        <fullName evidence="6">Hydroxymethylbilane synthase</fullName>
        <shortName evidence="6">HMBS</shortName>
    </alternativeName>
    <alternativeName>
        <fullName evidence="6">Pre-uroporphyrinogen synthase</fullName>
    </alternativeName>
</protein>
<dbReference type="NCBIfam" id="TIGR00212">
    <property type="entry name" value="hemC"/>
    <property type="match status" value="1"/>
</dbReference>
<dbReference type="InterPro" id="IPR000860">
    <property type="entry name" value="HemC"/>
</dbReference>
<proteinExistence type="inferred from homology"/>
<evidence type="ECO:0000256" key="3">
    <source>
        <dbReference type="ARBA" id="ARBA00022679"/>
    </source>
</evidence>
<evidence type="ECO:0000313" key="10">
    <source>
        <dbReference type="Proteomes" id="UP001595952"/>
    </source>
</evidence>
<feature type="modified residue" description="S-(dipyrrolylmethanemethyl)cysteine" evidence="6">
    <location>
        <position position="245"/>
    </location>
</feature>
<dbReference type="Proteomes" id="UP001595952">
    <property type="component" value="Unassembled WGS sequence"/>
</dbReference>
<dbReference type="InterPro" id="IPR036803">
    <property type="entry name" value="Porphobilinogen_deaminase_C_sf"/>
</dbReference>
<dbReference type="PRINTS" id="PR00151">
    <property type="entry name" value="PORPHBDMNASE"/>
</dbReference>
<keyword evidence="4 6" id="KW-0627">Porphyrin biosynthesis</keyword>
<dbReference type="PANTHER" id="PTHR11557:SF0">
    <property type="entry name" value="PORPHOBILINOGEN DEAMINASE"/>
    <property type="match status" value="1"/>
</dbReference>
<dbReference type="Gene3D" id="3.40.190.10">
    <property type="entry name" value="Periplasmic binding protein-like II"/>
    <property type="match status" value="2"/>
</dbReference>
<dbReference type="InterPro" id="IPR022419">
    <property type="entry name" value="Porphobilin_deaminase_cofac_BS"/>
</dbReference>
<comment type="cofactor">
    <cofactor evidence="6">
        <name>dipyrromethane</name>
        <dbReference type="ChEBI" id="CHEBI:60342"/>
    </cofactor>
    <text evidence="6">Binds 1 dipyrromethane group covalently.</text>
</comment>
<evidence type="ECO:0000259" key="7">
    <source>
        <dbReference type="Pfam" id="PF01379"/>
    </source>
</evidence>
<keyword evidence="10" id="KW-1185">Reference proteome</keyword>
<comment type="function">
    <text evidence="1 6">Tetrapolymerization of the monopyrrole PBG into the hydroxymethylbilane pre-uroporphyrinogen in several discrete steps.</text>
</comment>
<dbReference type="EC" id="2.5.1.61" evidence="6"/>
<comment type="catalytic activity">
    <reaction evidence="5 6">
        <text>4 porphobilinogen + H2O = hydroxymethylbilane + 4 NH4(+)</text>
        <dbReference type="Rhea" id="RHEA:13185"/>
        <dbReference type="ChEBI" id="CHEBI:15377"/>
        <dbReference type="ChEBI" id="CHEBI:28938"/>
        <dbReference type="ChEBI" id="CHEBI:57845"/>
        <dbReference type="ChEBI" id="CHEBI:58126"/>
        <dbReference type="EC" id="2.5.1.61"/>
    </reaction>
</comment>
<evidence type="ECO:0000259" key="8">
    <source>
        <dbReference type="Pfam" id="PF03900"/>
    </source>
</evidence>
<dbReference type="SUPFAM" id="SSF54782">
    <property type="entry name" value="Porphobilinogen deaminase (hydroxymethylbilane synthase), C-terminal domain"/>
    <property type="match status" value="1"/>
</dbReference>
<comment type="miscellaneous">
    <text evidence="6">The porphobilinogen subunits are added to the dipyrromethane group.</text>
</comment>
<dbReference type="GO" id="GO:0004418">
    <property type="term" value="F:hydroxymethylbilane synthase activity"/>
    <property type="evidence" value="ECO:0007669"/>
    <property type="project" value="UniProtKB-EC"/>
</dbReference>
<dbReference type="RefSeq" id="WP_380062164.1">
    <property type="nucleotide sequence ID" value="NZ_JBHSEI010000008.1"/>
</dbReference>
<dbReference type="InterPro" id="IPR022418">
    <property type="entry name" value="Porphobilinogen_deaminase_C"/>
</dbReference>
<gene>
    <name evidence="6 9" type="primary">hemC</name>
    <name evidence="9" type="ORF">ACFO0D_12555</name>
</gene>
<name>A0ABV9ICK0_9DEIO</name>
<dbReference type="InterPro" id="IPR022417">
    <property type="entry name" value="Porphobilin_deaminase_N"/>
</dbReference>
<dbReference type="HAMAP" id="MF_00260">
    <property type="entry name" value="Porphobil_deam"/>
    <property type="match status" value="1"/>
</dbReference>
<dbReference type="CDD" id="cd13646">
    <property type="entry name" value="PBP2_EcHMBS_like"/>
    <property type="match status" value="1"/>
</dbReference>
<comment type="similarity">
    <text evidence="2 6">Belongs to the HMBS family.</text>
</comment>
<feature type="domain" description="Porphobilinogen deaminase N-terminal" evidence="7">
    <location>
        <begin position="4"/>
        <end position="211"/>
    </location>
</feature>
<evidence type="ECO:0000256" key="2">
    <source>
        <dbReference type="ARBA" id="ARBA00005638"/>
    </source>
</evidence>
<dbReference type="PANTHER" id="PTHR11557">
    <property type="entry name" value="PORPHOBILINOGEN DEAMINASE"/>
    <property type="match status" value="1"/>
</dbReference>
<dbReference type="Pfam" id="PF03900">
    <property type="entry name" value="Porphobil_deamC"/>
    <property type="match status" value="1"/>
</dbReference>
<comment type="caution">
    <text evidence="9">The sequence shown here is derived from an EMBL/GenBank/DDBJ whole genome shotgun (WGS) entry which is preliminary data.</text>
</comment>
<organism evidence="9 10">
    <name type="scientific">Deinococcus hohokamensis</name>
    <dbReference type="NCBI Taxonomy" id="309883"/>
    <lineage>
        <taxon>Bacteria</taxon>
        <taxon>Thermotogati</taxon>
        <taxon>Deinococcota</taxon>
        <taxon>Deinococci</taxon>
        <taxon>Deinococcales</taxon>
        <taxon>Deinococcaceae</taxon>
        <taxon>Deinococcus</taxon>
    </lineage>
</organism>
<reference evidence="10" key="1">
    <citation type="journal article" date="2019" name="Int. J. Syst. Evol. Microbiol.">
        <title>The Global Catalogue of Microorganisms (GCM) 10K type strain sequencing project: providing services to taxonomists for standard genome sequencing and annotation.</title>
        <authorList>
            <consortium name="The Broad Institute Genomics Platform"/>
            <consortium name="The Broad Institute Genome Sequencing Center for Infectious Disease"/>
            <person name="Wu L."/>
            <person name="Ma J."/>
        </authorList>
    </citation>
    <scope>NUCLEOTIDE SEQUENCE [LARGE SCALE GENOMIC DNA]</scope>
    <source>
        <strain evidence="10">CCUG 55995</strain>
    </source>
</reference>
<dbReference type="PIRSF" id="PIRSF001438">
    <property type="entry name" value="4pyrrol_synth_OHMeBilane_synth"/>
    <property type="match status" value="1"/>
</dbReference>
<evidence type="ECO:0000256" key="1">
    <source>
        <dbReference type="ARBA" id="ARBA00002869"/>
    </source>
</evidence>
<dbReference type="EMBL" id="JBHSEI010000008">
    <property type="protein sequence ID" value="MFC4639169.1"/>
    <property type="molecule type" value="Genomic_DNA"/>
</dbReference>
<evidence type="ECO:0000256" key="6">
    <source>
        <dbReference type="HAMAP-Rule" id="MF_00260"/>
    </source>
</evidence>
<accession>A0ABV9ICK0</accession>
<sequence length="311" mass="33556">MRTVTVGTRGSTLALAQTRWVVARLKEEWPDTDFRIQTISTKGDRNRESLESMAQKGDKGFWVKEIEDALLQKRIDIAVHSLKDLPTEQPEGLEVASIPKRVDARDVLIGKEGMKRLSDLPQGARVGTSSVRRKAFLRAFRPDLQVIDLRGNIDTRLAALAGDEYDAIILAAAGLIRTEMRHRIDEFIEPDILLPAPGQGALALETRSGPENDLTIEVAYAIHDHTTDDRITAEREFLAGLGAGCMAPVGAHASIKGGVLTLEGWVGALDGSQIIRATSIGDPSECADIGAELAGDVLTQGAQALIDAAHS</sequence>
<evidence type="ECO:0000256" key="5">
    <source>
        <dbReference type="ARBA" id="ARBA00048169"/>
    </source>
</evidence>
<dbReference type="PROSITE" id="PS00533">
    <property type="entry name" value="PORPHOBILINOGEN_DEAM"/>
    <property type="match status" value="1"/>
</dbReference>
<dbReference type="SUPFAM" id="SSF53850">
    <property type="entry name" value="Periplasmic binding protein-like II"/>
    <property type="match status" value="1"/>
</dbReference>
<dbReference type="Pfam" id="PF01379">
    <property type="entry name" value="Porphobil_deam"/>
    <property type="match status" value="1"/>
</dbReference>
<evidence type="ECO:0000313" key="9">
    <source>
        <dbReference type="EMBL" id="MFC4639169.1"/>
    </source>
</evidence>
<evidence type="ECO:0000256" key="4">
    <source>
        <dbReference type="ARBA" id="ARBA00023244"/>
    </source>
</evidence>
<feature type="domain" description="Porphobilinogen deaminase C-terminal" evidence="8">
    <location>
        <begin position="230"/>
        <end position="296"/>
    </location>
</feature>
<keyword evidence="3 6" id="KW-0808">Transferase</keyword>